<keyword evidence="3" id="KW-1185">Reference proteome</keyword>
<sequence>MRDGDLAREHTSKHLSRKQSRSGSSFRHPSQQQSVGGGPPPNSGLNVVLPSQQYQRRPSQQPYPCALQQEQQPCPQGVGFPSSAHPMNSSNGQTCDNDGSARHHCNGSIQPGEFSGNPLIARCNSRLLFAAGGAGQELQQKHAPYPSSPGDEGNANRPTQYAQGQLYPPYRGGPSFPPQQLTNVRHLPPLPYVMTPQGMMAPPLLYLLPMQGCPLMPNMLPQQQQQQQCCEIPDTSNGAAPSQHNAMNGSVMPASPQAPWGGQQHVLLDRPQAVSPQPTLVSYPSFLAENTATSVAPTAALSAAADPQAATRAAGGILLPRTQSILNRVSSFKKVAQPASKGGQTRQQAVDMQQRLYARKQERIRLEQEMQVREAATKAARDQRLRELLQRQASRNFAQESTTTATPRVLMESPKSGRLSSDSASESRPVLPSEPALALKQASPALSPSTPPTTDVPLPPQEPRNQQLPMSVASLHSPAGSHASRGSLGMAASRSGETAVIAKGKGPSGGAGTVTAVDAPAAPAAGTQQLWHRSPSLVLYEIPLRCAKTVTGKGEEQIDCSTFPVRLVGSKLRVMDAVKQTTTEYAIDEIVTHRRGSTFVESRLLQKVGEVLVAGYSASVLSLDSKGLGKPLAAFESAAWLAKQRLFRNLISTVKNMQSTYSKQVGSRDFFEAAFSFALVKKVSAEKAAEWKTTNPATSQRGYEVVDLLQTEPRVVQLKMHSCVLSGHRIGRVEYRTLRSESEFTQALVSAQANANIVLGRLADAVAADPNNEATAREQASVLQVITCVLTHRKAGAVSLQEQMAEPAEAVYKREAESDVISSDDEDDANVLGAFQSHNVPSACSDIIMNCLTCIGSQQSHELWTAALEHDQGTAPTSLFASAFGGPAYTVILASMDPSKVESAATLVTQSAMSMKLHRRPLNGSARRLIRTSKYMTAALQKKLNSANCPSGPQQRDLKADICKYAEALDSLREVVGSIEARRLSVSGST</sequence>
<proteinExistence type="predicted"/>
<feature type="compositionally biased region" description="Polar residues" evidence="1">
    <location>
        <begin position="21"/>
        <end position="34"/>
    </location>
</feature>
<protein>
    <submittedName>
        <fullName evidence="2">Uncharacterized protein</fullName>
    </submittedName>
</protein>
<dbReference type="GeneID" id="5654726"/>
<dbReference type="VEuPathDB" id="TriTrypDB:LmjF.33.3000"/>
<dbReference type="VEuPathDB" id="TriTrypDB:LMJSD75_330041900"/>
<dbReference type="HOGENOM" id="CLU_301785_0_0_1"/>
<name>Q4Q3N6_LEIMA</name>
<dbReference type="RefSeq" id="XP_001686062.1">
    <property type="nucleotide sequence ID" value="XM_001686010.1"/>
</dbReference>
<feature type="compositionally biased region" description="Basic and acidic residues" evidence="1">
    <location>
        <begin position="1"/>
        <end position="12"/>
    </location>
</feature>
<accession>Q4Q3N6</accession>
<dbReference type="GO" id="GO:0005737">
    <property type="term" value="C:cytoplasm"/>
    <property type="evidence" value="ECO:0000318"/>
    <property type="project" value="GO_Central"/>
</dbReference>
<dbReference type="EMBL" id="FR796429">
    <property type="protein sequence ID" value="CAJ06838.1"/>
    <property type="molecule type" value="Genomic_DNA"/>
</dbReference>
<evidence type="ECO:0000313" key="3">
    <source>
        <dbReference type="Proteomes" id="UP000000542"/>
    </source>
</evidence>
<reference evidence="2 3" key="2">
    <citation type="journal article" date="2011" name="Genome Res.">
        <title>Chromosome and gene copy number variation allow major structural change between species and strains of Leishmania.</title>
        <authorList>
            <person name="Rogers M.B."/>
            <person name="Hilley J.D."/>
            <person name="Dickens N.J."/>
            <person name="Wilkes J."/>
            <person name="Bates P.A."/>
            <person name="Depledge D.P."/>
            <person name="Harris D."/>
            <person name="Her Y."/>
            <person name="Herzyk P."/>
            <person name="Imamura H."/>
            <person name="Otto T.D."/>
            <person name="Sanders M."/>
            <person name="Seeger K."/>
            <person name="Dujardin J.C."/>
            <person name="Berriman M."/>
            <person name="Smith D.F."/>
            <person name="Hertz-Fowler C."/>
            <person name="Mottram J.C."/>
        </authorList>
    </citation>
    <scope>NUCLEOTIDE SEQUENCE [LARGE SCALE GENOMIC DNA]</scope>
    <source>
        <strain evidence="3">MHOM/IL/81/Friedlin</strain>
    </source>
</reference>
<dbReference type="InParanoid" id="Q4Q3N6"/>
<feature type="region of interest" description="Disordered" evidence="1">
    <location>
        <begin position="134"/>
        <end position="175"/>
    </location>
</feature>
<organism evidence="2 3">
    <name type="scientific">Leishmania major</name>
    <dbReference type="NCBI Taxonomy" id="5664"/>
    <lineage>
        <taxon>Eukaryota</taxon>
        <taxon>Discoba</taxon>
        <taxon>Euglenozoa</taxon>
        <taxon>Kinetoplastea</taxon>
        <taxon>Metakinetoplastina</taxon>
        <taxon>Trypanosomatida</taxon>
        <taxon>Trypanosomatidae</taxon>
        <taxon>Leishmaniinae</taxon>
        <taxon>Leishmania</taxon>
    </lineage>
</organism>
<dbReference type="VEuPathDB" id="TriTrypDB:LMJSD75_330041800"/>
<feature type="compositionally biased region" description="Polar residues" evidence="1">
    <location>
        <begin position="396"/>
        <end position="406"/>
    </location>
</feature>
<dbReference type="PANTHER" id="PTHR35615:SF6">
    <property type="entry name" value="KINESIN MOTOR DOMAIN-CONTAINING PROTEIN"/>
    <property type="match status" value="1"/>
</dbReference>
<dbReference type="KEGG" id="lma:LMJF_33_3000"/>
<dbReference type="PANTHER" id="PTHR35615">
    <property type="entry name" value="PRESENT IN THE OUTER MITOCHONDRIAL MEMBRANE PROTEOME 22-RELATED"/>
    <property type="match status" value="1"/>
</dbReference>
<evidence type="ECO:0000256" key="1">
    <source>
        <dbReference type="SAM" id="MobiDB-lite"/>
    </source>
</evidence>
<dbReference type="VEuPathDB" id="TriTrypDB:LMJLV39_330042500"/>
<dbReference type="OMA" id="HNVPSAC"/>
<dbReference type="AlphaFoldDB" id="Q4Q3N6"/>
<feature type="region of interest" description="Disordered" evidence="1">
    <location>
        <begin position="391"/>
        <end position="466"/>
    </location>
</feature>
<reference evidence="2 3" key="1">
    <citation type="journal article" date="2005" name="Science">
        <title>The genome of the kinetoplastid parasite, Leishmania major.</title>
        <authorList>
            <person name="Ivens A.C."/>
            <person name="Peacock C.S."/>
            <person name="Worthey E.A."/>
            <person name="Murphy L."/>
            <person name="Aggarwal G."/>
            <person name="Berriman M."/>
            <person name="Sisk E."/>
            <person name="Rajandream M.A."/>
            <person name="Adlem E."/>
            <person name="Aert R."/>
            <person name="Anupama A."/>
            <person name="Apostolou Z."/>
            <person name="Attipoe P."/>
            <person name="Bason N."/>
            <person name="Bauser C."/>
            <person name="Beck A."/>
            <person name="Beverley S.M."/>
            <person name="Bianchettin G."/>
            <person name="Borzym K."/>
            <person name="Bothe G."/>
            <person name="Bruschi C.V."/>
            <person name="Collins M."/>
            <person name="Cadag E."/>
            <person name="Ciarloni L."/>
            <person name="Clayton C."/>
            <person name="Coulson R.M."/>
            <person name="Cronin A."/>
            <person name="Cruz A.K."/>
            <person name="Davies R.M."/>
            <person name="De Gaudenzi J."/>
            <person name="Dobson D.E."/>
            <person name="Duesterhoeft A."/>
            <person name="Fazelina G."/>
            <person name="Fosker N."/>
            <person name="Frasch A.C."/>
            <person name="Fraser A."/>
            <person name="Fuchs M."/>
            <person name="Gabel C."/>
            <person name="Goble A."/>
            <person name="Goffeau A."/>
            <person name="Harris D."/>
            <person name="Hertz-Fowler C."/>
            <person name="Hilbert H."/>
            <person name="Horn D."/>
            <person name="Huang Y."/>
            <person name="Klages S."/>
            <person name="Knights A."/>
            <person name="Kube M."/>
            <person name="Larke N."/>
            <person name="Litvin L."/>
            <person name="Lord A."/>
            <person name="Louie T."/>
            <person name="Marra M."/>
            <person name="Masuy D."/>
            <person name="Matthews K."/>
            <person name="Michaeli S."/>
            <person name="Mottram J.C."/>
            <person name="Muller-Auer S."/>
            <person name="Munden H."/>
            <person name="Nelson S."/>
            <person name="Norbertczak H."/>
            <person name="Oliver K."/>
            <person name="O'neil S."/>
            <person name="Pentony M."/>
            <person name="Pohl T.M."/>
            <person name="Price C."/>
            <person name="Purnelle B."/>
            <person name="Quail M.A."/>
            <person name="Rabbinowitsch E."/>
            <person name="Reinhardt R."/>
            <person name="Rieger M."/>
            <person name="Rinta J."/>
            <person name="Robben J."/>
            <person name="Robertson L."/>
            <person name="Ruiz J.C."/>
            <person name="Rutter S."/>
            <person name="Saunders D."/>
            <person name="Schafer M."/>
            <person name="Schein J."/>
            <person name="Schwartz D.C."/>
            <person name="Seeger K."/>
            <person name="Seyler A."/>
            <person name="Sharp S."/>
            <person name="Shin H."/>
            <person name="Sivam D."/>
            <person name="Squares R."/>
            <person name="Squares S."/>
            <person name="Tosato V."/>
            <person name="Vogt C."/>
            <person name="Volckaert G."/>
            <person name="Wambutt R."/>
            <person name="Warren T."/>
            <person name="Wedler H."/>
            <person name="Woodward J."/>
            <person name="Zhou S."/>
            <person name="Zimmermann W."/>
            <person name="Smith D.F."/>
            <person name="Blackwell J.M."/>
            <person name="Stuart K.D."/>
            <person name="Barrell B."/>
            <person name="Myler P.J."/>
        </authorList>
    </citation>
    <scope>NUCLEOTIDE SEQUENCE [LARGE SCALE GENOMIC DNA]</scope>
    <source>
        <strain evidence="3">MHOM/IL/81/Friedlin</strain>
    </source>
</reference>
<dbReference type="Proteomes" id="UP000000542">
    <property type="component" value="Chromosome 33"/>
</dbReference>
<evidence type="ECO:0000313" key="2">
    <source>
        <dbReference type="EMBL" id="CAJ06838.1"/>
    </source>
</evidence>
<feature type="compositionally biased region" description="Polar residues" evidence="1">
    <location>
        <begin position="85"/>
        <end position="97"/>
    </location>
</feature>
<dbReference type="VEuPathDB" id="TriTrypDB:LMJFC_330046000"/>
<feature type="region of interest" description="Disordered" evidence="1">
    <location>
        <begin position="1"/>
        <end position="99"/>
    </location>
</feature>
<gene>
    <name evidence="2" type="ORF">LMJF_33_3000</name>
</gene>
<feature type="compositionally biased region" description="Low complexity" evidence="1">
    <location>
        <begin position="50"/>
        <end position="64"/>
    </location>
</feature>
<dbReference type="eggNOG" id="ENOG502SK5P">
    <property type="taxonomic scope" value="Eukaryota"/>
</dbReference>